<evidence type="ECO:0000313" key="2">
    <source>
        <dbReference type="Proteomes" id="UP000092993"/>
    </source>
</evidence>
<protein>
    <submittedName>
        <fullName evidence="1">Uncharacterized protein</fullName>
    </submittedName>
</protein>
<dbReference type="Proteomes" id="UP000092993">
    <property type="component" value="Unassembled WGS sequence"/>
</dbReference>
<proteinExistence type="predicted"/>
<name>A0A1C7LUV0_GRIFR</name>
<organism evidence="1 2">
    <name type="scientific">Grifola frondosa</name>
    <name type="common">Maitake</name>
    <name type="synonym">Polyporus frondosus</name>
    <dbReference type="NCBI Taxonomy" id="5627"/>
    <lineage>
        <taxon>Eukaryota</taxon>
        <taxon>Fungi</taxon>
        <taxon>Dikarya</taxon>
        <taxon>Basidiomycota</taxon>
        <taxon>Agaricomycotina</taxon>
        <taxon>Agaricomycetes</taxon>
        <taxon>Polyporales</taxon>
        <taxon>Grifolaceae</taxon>
        <taxon>Grifola</taxon>
    </lineage>
</organism>
<dbReference type="EMBL" id="LUGG01000022">
    <property type="protein sequence ID" value="OBZ68258.1"/>
    <property type="molecule type" value="Genomic_DNA"/>
</dbReference>
<keyword evidence="2" id="KW-1185">Reference proteome</keyword>
<comment type="caution">
    <text evidence="1">The sequence shown here is derived from an EMBL/GenBank/DDBJ whole genome shotgun (WGS) entry which is preliminary data.</text>
</comment>
<accession>A0A1C7LUV0</accession>
<sequence>MGGRCTGVQDYMQNVGCTGAGQSGKASNDTERSIYVCTIYATDGEGNARGCHRYFPLVWDAEVVVVVVVVVAEGSDEQPMLRTAAVLSLGFLATLVASLDDARGAPSFMTIFA</sequence>
<gene>
    <name evidence="1" type="ORF">A0H81_11746</name>
</gene>
<evidence type="ECO:0000313" key="1">
    <source>
        <dbReference type="EMBL" id="OBZ68258.1"/>
    </source>
</evidence>
<reference evidence="1 2" key="1">
    <citation type="submission" date="2016-03" db="EMBL/GenBank/DDBJ databases">
        <title>Whole genome sequencing of Grifola frondosa 9006-11.</title>
        <authorList>
            <person name="Min B."/>
            <person name="Park H."/>
            <person name="Kim J.-G."/>
            <person name="Cho H."/>
            <person name="Oh Y.-L."/>
            <person name="Kong W.-S."/>
            <person name="Choi I.-G."/>
        </authorList>
    </citation>
    <scope>NUCLEOTIDE SEQUENCE [LARGE SCALE GENOMIC DNA]</scope>
    <source>
        <strain evidence="1 2">9006-11</strain>
    </source>
</reference>
<dbReference type="AlphaFoldDB" id="A0A1C7LUV0"/>